<dbReference type="EC" id="3.5.4.5" evidence="4 14"/>
<dbReference type="GO" id="GO:0005829">
    <property type="term" value="C:cytosol"/>
    <property type="evidence" value="ECO:0007669"/>
    <property type="project" value="TreeGrafter"/>
</dbReference>
<dbReference type="NCBIfam" id="TIGR01354">
    <property type="entry name" value="cyt_deam_tetra"/>
    <property type="match status" value="1"/>
</dbReference>
<comment type="function">
    <text evidence="2 14">This enzyme scavenges exogenous and endogenous cytidine and 2'-deoxycytidine for UMP synthesis.</text>
</comment>
<dbReference type="NCBIfam" id="NF004064">
    <property type="entry name" value="PRK05578.1"/>
    <property type="match status" value="1"/>
</dbReference>
<dbReference type="PROSITE" id="PS51747">
    <property type="entry name" value="CYT_DCMP_DEAMINASES_2"/>
    <property type="match status" value="1"/>
</dbReference>
<dbReference type="InterPro" id="IPR002125">
    <property type="entry name" value="CMP_dCMP_dom"/>
</dbReference>
<evidence type="ECO:0000256" key="12">
    <source>
        <dbReference type="PIRSR" id="PIRSR606262-1"/>
    </source>
</evidence>
<evidence type="ECO:0000256" key="2">
    <source>
        <dbReference type="ARBA" id="ARBA00003949"/>
    </source>
</evidence>
<feature type="binding site" evidence="13">
    <location>
        <position position="89"/>
    </location>
    <ligand>
        <name>Zn(2+)</name>
        <dbReference type="ChEBI" id="CHEBI:29105"/>
        <note>catalytic</note>
    </ligand>
</feature>
<name>K2PST2_9HYPH</name>
<dbReference type="PATRIC" id="fig|1231190.3.peg.64"/>
<evidence type="ECO:0000256" key="5">
    <source>
        <dbReference type="ARBA" id="ARBA00018266"/>
    </source>
</evidence>
<dbReference type="OrthoDB" id="9795347at2"/>
<gene>
    <name evidence="16" type="ORF">NA8A_00305</name>
</gene>
<comment type="caution">
    <text evidence="16">The sequence shown here is derived from an EMBL/GenBank/DDBJ whole genome shotgun (WGS) entry which is preliminary data.</text>
</comment>
<comment type="similarity">
    <text evidence="3 14">Belongs to the cytidine and deoxycytidylate deaminase family.</text>
</comment>
<comment type="catalytic activity">
    <reaction evidence="10 14">
        <text>2'-deoxycytidine + H2O + H(+) = 2'-deoxyuridine + NH4(+)</text>
        <dbReference type="Rhea" id="RHEA:13433"/>
        <dbReference type="ChEBI" id="CHEBI:15377"/>
        <dbReference type="ChEBI" id="CHEBI:15378"/>
        <dbReference type="ChEBI" id="CHEBI:15698"/>
        <dbReference type="ChEBI" id="CHEBI:16450"/>
        <dbReference type="ChEBI" id="CHEBI:28938"/>
        <dbReference type="EC" id="3.5.4.5"/>
    </reaction>
</comment>
<dbReference type="InterPro" id="IPR016192">
    <property type="entry name" value="APOBEC/CMP_deaminase_Zn-bd"/>
</dbReference>
<dbReference type="SUPFAM" id="SSF53927">
    <property type="entry name" value="Cytidine deaminase-like"/>
    <property type="match status" value="1"/>
</dbReference>
<dbReference type="GO" id="GO:0042802">
    <property type="term" value="F:identical protein binding"/>
    <property type="evidence" value="ECO:0007669"/>
    <property type="project" value="UniProtKB-ARBA"/>
</dbReference>
<evidence type="ECO:0000256" key="6">
    <source>
        <dbReference type="ARBA" id="ARBA00022723"/>
    </source>
</evidence>
<comment type="cofactor">
    <cofactor evidence="1 13 14">
        <name>Zn(2+)</name>
        <dbReference type="ChEBI" id="CHEBI:29105"/>
    </cofactor>
</comment>
<dbReference type="InterPro" id="IPR050202">
    <property type="entry name" value="Cyt/Deoxycyt_deaminase"/>
</dbReference>
<feature type="domain" description="CMP/dCMP-type deaminase" evidence="15">
    <location>
        <begin position="1"/>
        <end position="131"/>
    </location>
</feature>
<evidence type="ECO:0000256" key="1">
    <source>
        <dbReference type="ARBA" id="ARBA00001947"/>
    </source>
</evidence>
<keyword evidence="8 13" id="KW-0862">Zinc</keyword>
<dbReference type="PANTHER" id="PTHR11644:SF2">
    <property type="entry name" value="CYTIDINE DEAMINASE"/>
    <property type="match status" value="1"/>
</dbReference>
<dbReference type="eggNOG" id="COG0295">
    <property type="taxonomic scope" value="Bacteria"/>
</dbReference>
<feature type="active site" description="Proton donor" evidence="12">
    <location>
        <position position="55"/>
    </location>
</feature>
<evidence type="ECO:0000256" key="11">
    <source>
        <dbReference type="ARBA" id="ARBA00049558"/>
    </source>
</evidence>
<evidence type="ECO:0000256" key="14">
    <source>
        <dbReference type="RuleBase" id="RU364006"/>
    </source>
</evidence>
<protein>
    <recommendedName>
        <fullName evidence="5 14">Cytidine deaminase</fullName>
        <ecNumber evidence="4 14">3.5.4.5</ecNumber>
    </recommendedName>
    <alternativeName>
        <fullName evidence="9 14">Cytidine aminohydrolase</fullName>
    </alternativeName>
</protein>
<keyword evidence="6 13" id="KW-0479">Metal-binding</keyword>
<reference evidence="16 17" key="1">
    <citation type="journal article" date="2012" name="J. Bacteriol.">
        <title>Genome Sequence of Nitratireductor indicus Type Strain C115.</title>
        <authorList>
            <person name="Lai Q."/>
            <person name="Li G."/>
            <person name="Yu Z."/>
            <person name="Shao Z."/>
        </authorList>
    </citation>
    <scope>NUCLEOTIDE SEQUENCE [LARGE SCALE GENOMIC DNA]</scope>
    <source>
        <strain evidence="16 17">C115</strain>
    </source>
</reference>
<feature type="binding site" evidence="13">
    <location>
        <position position="86"/>
    </location>
    <ligand>
        <name>Zn(2+)</name>
        <dbReference type="ChEBI" id="CHEBI:29105"/>
        <note>catalytic</note>
    </ligand>
</feature>
<dbReference type="AlphaFoldDB" id="K2PST2"/>
<dbReference type="Pfam" id="PF00383">
    <property type="entry name" value="dCMP_cyt_deam_1"/>
    <property type="match status" value="1"/>
</dbReference>
<proteinExistence type="inferred from homology"/>
<keyword evidence="7 14" id="KW-0378">Hydrolase</keyword>
<dbReference type="FunFam" id="3.40.140.10:FF:000008">
    <property type="entry name" value="Cytidine deaminase"/>
    <property type="match status" value="1"/>
</dbReference>
<evidence type="ECO:0000313" key="16">
    <source>
        <dbReference type="EMBL" id="EKF44137.1"/>
    </source>
</evidence>
<evidence type="ECO:0000259" key="15">
    <source>
        <dbReference type="PROSITE" id="PS51747"/>
    </source>
</evidence>
<feature type="binding site" evidence="13">
    <location>
        <position position="53"/>
    </location>
    <ligand>
        <name>Zn(2+)</name>
        <dbReference type="ChEBI" id="CHEBI:29105"/>
        <note>catalytic</note>
    </ligand>
</feature>
<dbReference type="GO" id="GO:0008270">
    <property type="term" value="F:zinc ion binding"/>
    <property type="evidence" value="ECO:0007669"/>
    <property type="project" value="UniProtKB-UniRule"/>
</dbReference>
<evidence type="ECO:0000313" key="17">
    <source>
        <dbReference type="Proteomes" id="UP000007374"/>
    </source>
</evidence>
<evidence type="ECO:0000256" key="10">
    <source>
        <dbReference type="ARBA" id="ARBA00049252"/>
    </source>
</evidence>
<evidence type="ECO:0000256" key="9">
    <source>
        <dbReference type="ARBA" id="ARBA00032005"/>
    </source>
</evidence>
<evidence type="ECO:0000256" key="4">
    <source>
        <dbReference type="ARBA" id="ARBA00012783"/>
    </source>
</evidence>
<dbReference type="InterPro" id="IPR016193">
    <property type="entry name" value="Cytidine_deaminase-like"/>
</dbReference>
<dbReference type="PANTHER" id="PTHR11644">
    <property type="entry name" value="CYTIDINE DEAMINASE"/>
    <property type="match status" value="1"/>
</dbReference>
<dbReference type="GO" id="GO:0004126">
    <property type="term" value="F:cytidine deaminase activity"/>
    <property type="evidence" value="ECO:0007669"/>
    <property type="project" value="UniProtKB-UniRule"/>
</dbReference>
<dbReference type="PROSITE" id="PS00903">
    <property type="entry name" value="CYT_DCMP_DEAMINASES_1"/>
    <property type="match status" value="1"/>
</dbReference>
<sequence length="131" mass="13897">MSVTPLFSAARNAMDRAYAPYSRFPVGAALKTETGAIHAGCNIENASFPEGWCAETSALSHLVMAGGGKVKEIAVVAEKMPRIMPCGGCRQRLSEFVADDAVLHLCDLDGVVETVPFSAVFPLGFTFEDGK</sequence>
<dbReference type="Proteomes" id="UP000007374">
    <property type="component" value="Unassembled WGS sequence"/>
</dbReference>
<dbReference type="STRING" id="721133.SAMN05216176_10258"/>
<dbReference type="Gene3D" id="3.40.140.10">
    <property type="entry name" value="Cytidine Deaminase, domain 2"/>
    <property type="match status" value="1"/>
</dbReference>
<organism evidence="16 17">
    <name type="scientific">Nitratireductor indicus C115</name>
    <dbReference type="NCBI Taxonomy" id="1231190"/>
    <lineage>
        <taxon>Bacteria</taxon>
        <taxon>Pseudomonadati</taxon>
        <taxon>Pseudomonadota</taxon>
        <taxon>Alphaproteobacteria</taxon>
        <taxon>Hyphomicrobiales</taxon>
        <taxon>Phyllobacteriaceae</taxon>
        <taxon>Nitratireductor</taxon>
    </lineage>
</organism>
<dbReference type="InterPro" id="IPR006262">
    <property type="entry name" value="Cyt_deam_tetra"/>
</dbReference>
<dbReference type="EMBL" id="AMSI01000001">
    <property type="protein sequence ID" value="EKF44137.1"/>
    <property type="molecule type" value="Genomic_DNA"/>
</dbReference>
<accession>K2PST2</accession>
<evidence type="ECO:0000256" key="8">
    <source>
        <dbReference type="ARBA" id="ARBA00022833"/>
    </source>
</evidence>
<dbReference type="RefSeq" id="WP_009449215.1">
    <property type="nucleotide sequence ID" value="NZ_AMSI01000001.1"/>
</dbReference>
<evidence type="ECO:0000256" key="3">
    <source>
        <dbReference type="ARBA" id="ARBA00006576"/>
    </source>
</evidence>
<evidence type="ECO:0000256" key="7">
    <source>
        <dbReference type="ARBA" id="ARBA00022801"/>
    </source>
</evidence>
<dbReference type="GO" id="GO:0072527">
    <property type="term" value="P:pyrimidine-containing compound metabolic process"/>
    <property type="evidence" value="ECO:0007669"/>
    <property type="project" value="UniProtKB-ARBA"/>
</dbReference>
<comment type="catalytic activity">
    <reaction evidence="11 14">
        <text>cytidine + H2O + H(+) = uridine + NH4(+)</text>
        <dbReference type="Rhea" id="RHEA:16069"/>
        <dbReference type="ChEBI" id="CHEBI:15377"/>
        <dbReference type="ChEBI" id="CHEBI:15378"/>
        <dbReference type="ChEBI" id="CHEBI:16704"/>
        <dbReference type="ChEBI" id="CHEBI:17562"/>
        <dbReference type="ChEBI" id="CHEBI:28938"/>
        <dbReference type="EC" id="3.5.4.5"/>
    </reaction>
</comment>
<keyword evidence="17" id="KW-1185">Reference proteome</keyword>
<dbReference type="GO" id="GO:0055086">
    <property type="term" value="P:nucleobase-containing small molecule metabolic process"/>
    <property type="evidence" value="ECO:0007669"/>
    <property type="project" value="UniProtKB-ARBA"/>
</dbReference>
<dbReference type="CDD" id="cd01283">
    <property type="entry name" value="cytidine_deaminase"/>
    <property type="match status" value="1"/>
</dbReference>
<evidence type="ECO:0000256" key="13">
    <source>
        <dbReference type="PIRSR" id="PIRSR606262-3"/>
    </source>
</evidence>